<protein>
    <submittedName>
        <fullName evidence="1">Uncharacterized protein</fullName>
    </submittedName>
</protein>
<accession>A0ACC2P8E8</accession>
<dbReference type="EMBL" id="CM056742">
    <property type="protein sequence ID" value="KAJ8678874.1"/>
    <property type="molecule type" value="Genomic_DNA"/>
</dbReference>
<comment type="caution">
    <text evidence="1">The sequence shown here is derived from an EMBL/GenBank/DDBJ whole genome shotgun (WGS) entry which is preliminary data.</text>
</comment>
<evidence type="ECO:0000313" key="1">
    <source>
        <dbReference type="EMBL" id="KAJ8678874.1"/>
    </source>
</evidence>
<dbReference type="Proteomes" id="UP001239111">
    <property type="component" value="Chromosome 2"/>
</dbReference>
<evidence type="ECO:0000313" key="2">
    <source>
        <dbReference type="Proteomes" id="UP001239111"/>
    </source>
</evidence>
<proteinExistence type="predicted"/>
<organism evidence="1 2">
    <name type="scientific">Eretmocerus hayati</name>
    <dbReference type="NCBI Taxonomy" id="131215"/>
    <lineage>
        <taxon>Eukaryota</taxon>
        <taxon>Metazoa</taxon>
        <taxon>Ecdysozoa</taxon>
        <taxon>Arthropoda</taxon>
        <taxon>Hexapoda</taxon>
        <taxon>Insecta</taxon>
        <taxon>Pterygota</taxon>
        <taxon>Neoptera</taxon>
        <taxon>Endopterygota</taxon>
        <taxon>Hymenoptera</taxon>
        <taxon>Apocrita</taxon>
        <taxon>Proctotrupomorpha</taxon>
        <taxon>Chalcidoidea</taxon>
        <taxon>Aphelinidae</taxon>
        <taxon>Aphelininae</taxon>
        <taxon>Eretmocerus</taxon>
    </lineage>
</organism>
<name>A0ACC2P8E8_9HYME</name>
<reference evidence="1" key="1">
    <citation type="submission" date="2023-04" db="EMBL/GenBank/DDBJ databases">
        <title>A chromosome-level genome assembly of the parasitoid wasp Eretmocerus hayati.</title>
        <authorList>
            <person name="Zhong Y."/>
            <person name="Liu S."/>
            <person name="Liu Y."/>
        </authorList>
    </citation>
    <scope>NUCLEOTIDE SEQUENCE</scope>
    <source>
        <strain evidence="1">ZJU_SS_LIU_2023</strain>
    </source>
</reference>
<sequence length="1365" mass="154804">MTRILGFFLGLSLQTELLIMTLLGLANSTLNWKPFDLGLKLDKIRNFNFLHNNIQFSHTFTTWTKTILRSTVVLEFFCSLVLPFVYLLKLYPIITWSRSYILLPWLVTHALNTILPKILSVALAFVFHREGIVSTMSFLEFLLVESINLTIAVYNWYVFFTFYENLRRLERKRKLQKIYLETLASTSCLRPTYSSIPNIHQKLLESSADDLDGKKLHATRSLTLKISVLGNNSLDLESKETSPTSESIENSDLLKEKTVSSQNVKLRRSGDARTFGDRTSQPPSSLEGTVANEVVYQSSIEQRRIKNSDTTTQSARTVDNGCVCPSSEEDDEVKLMVSERIRTKPPTTNEELDTYILQSVLEIESRKKARALSKKTSTQNMQSTETFSQLPLPHTLLFLPKAAITLNERGGKFSDCSPFSKRDLKLFSSIYESTDYKNHTTSPRDQKWLIFHSELESNLKGDVLLKELSPDSSMRERDMKEISRMKRFRDKAEDEFDFWRSKDPLKTGFSGSKWNRVQNMIDQSMGQMNRAILLQSSGNEMRMWNVQKKTSGSSKSDFSVSEIDEISKMTISSETEKESSRSSAPTTENYIPYSRAPKYQKSNISVLKSIKPVKWSQYIESQKEKELRNLQRHNDLHHELDERDEPQKKKRSKLTTDKNVANELSLFNSDVTMSKKESRPANDRSCRSSGVQKALVDRSHQHQYPTVNQSVNNKLSVQVEVAKSSVIKQPRTTVNDDRGLDHLFEKELTNYDNTARLETPVTKPNQRDAQIPGSMRRASLREAIEQLNWSCHETPVETTSLIVTNFADKGRMSDDEPTRESRSLVDDETMSLLQSAFSHSDESDHGFRLGVESGEPYPVFQTVTLTVAEIFKAVNLGHEPATDQLSAGDDVNGIELQLDDSIVCGCNHPTSQETMVDFTTDEEFEEDIEKRKNASAELLDQLQQLLDSSRRTLSALDIVRGEVKIAEAQLFAGTTTDCIDAFKELYERGEKMKSVASRVDDKNTSGDSSKIASTLEGARVDFSLAGRSNDDRHQLTNNGVEIKSDRGSGRREKAGGSGAGRRKSKAKVFETIFENKMQMHQIRRGEGLSSGNVMEFDSEGQVLSCMESQNPSFVVQPTSDTFKKERNRSEEALRGPRVLTAQIKANPENRRDFGGANDLLKKLCPCQEHSPNLDQDLDGRLINDLKLDASNRKLLEQSSRTDHEAGELAVDCERKENPCKDLKSTIKIDLEDEAQLFSKLEVELNSSDLSNTGTGMKYQNTFEYSYGKQDQHTNGREVASSTEINIPTIMSLSPSENKKNRLQNHQQLLADHHRTLESDSIKNTIKSWAEDSMESLFSIDHRDYNNPTPPQQISFSNSSELEEFQ</sequence>
<gene>
    <name evidence="1" type="ORF">QAD02_014661</name>
</gene>
<keyword evidence="2" id="KW-1185">Reference proteome</keyword>